<sequence>MKTIVVLLFRKQHFANLFVFLDMKHIQLLSVFTLFFSFFVNSSFAQKEQKVDSVYLAGSSLGVIKNPVLEEISGLAFSHKHPNLIYVHTDSGGDPAVYLLDSMGKELGVIKLEGVKNRDWEDIAVGPGPGGKPYVFVAEIGDNAAIHGEICIIRFPEPNTLTAKTTVKPEVLRLTYPGGARDAETLMVDPISGDLFIVSKRDDKNSLYRVPQSAFSKGKSTLEKLHNLDFTSSVAGDIARDGSKILIKNYFTIYYWERKTGESIPQALQRVPKRLPYVPEPQGEAIGFNPSGNSFFTISEKRFNVNPTVYRYPKKR</sequence>
<gene>
    <name evidence="1" type="ORF">ACFPIK_13445</name>
</gene>
<dbReference type="EMBL" id="JBHSKS010000010">
    <property type="protein sequence ID" value="MFC5192776.1"/>
    <property type="molecule type" value="Genomic_DNA"/>
</dbReference>
<comment type="caution">
    <text evidence="1">The sequence shown here is derived from an EMBL/GenBank/DDBJ whole genome shotgun (WGS) entry which is preliminary data.</text>
</comment>
<dbReference type="SUPFAM" id="SSF75011">
    <property type="entry name" value="3-carboxy-cis,cis-mucoante lactonizing enzyme"/>
    <property type="match status" value="1"/>
</dbReference>
<evidence type="ECO:0000313" key="1">
    <source>
        <dbReference type="EMBL" id="MFC5192776.1"/>
    </source>
</evidence>
<name>A0ABW0BZ85_9BACT</name>
<reference evidence="2" key="1">
    <citation type="journal article" date="2019" name="Int. J. Syst. Evol. Microbiol.">
        <title>The Global Catalogue of Microorganisms (GCM) 10K type strain sequencing project: providing services to taxonomists for standard genome sequencing and annotation.</title>
        <authorList>
            <consortium name="The Broad Institute Genomics Platform"/>
            <consortium name="The Broad Institute Genome Sequencing Center for Infectious Disease"/>
            <person name="Wu L."/>
            <person name="Ma J."/>
        </authorList>
    </citation>
    <scope>NUCLEOTIDE SEQUENCE [LARGE SCALE GENOMIC DNA]</scope>
    <source>
        <strain evidence="2">CGMCC 1.7030</strain>
    </source>
</reference>
<protein>
    <submittedName>
        <fullName evidence="1">Uncharacterized protein</fullName>
    </submittedName>
</protein>
<dbReference type="RefSeq" id="WP_377916117.1">
    <property type="nucleotide sequence ID" value="NZ_JBHSKS010000010.1"/>
</dbReference>
<accession>A0ABW0BZ85</accession>
<organism evidence="1 2">
    <name type="scientific">Algoriphagus aquatilis</name>
    <dbReference type="NCBI Taxonomy" id="490186"/>
    <lineage>
        <taxon>Bacteria</taxon>
        <taxon>Pseudomonadati</taxon>
        <taxon>Bacteroidota</taxon>
        <taxon>Cytophagia</taxon>
        <taxon>Cytophagales</taxon>
        <taxon>Cyclobacteriaceae</taxon>
        <taxon>Algoriphagus</taxon>
    </lineage>
</organism>
<proteinExistence type="predicted"/>
<dbReference type="Proteomes" id="UP001596163">
    <property type="component" value="Unassembled WGS sequence"/>
</dbReference>
<keyword evidence="2" id="KW-1185">Reference proteome</keyword>
<evidence type="ECO:0000313" key="2">
    <source>
        <dbReference type="Proteomes" id="UP001596163"/>
    </source>
</evidence>